<keyword evidence="1" id="KW-0472">Membrane</keyword>
<feature type="transmembrane region" description="Helical" evidence="1">
    <location>
        <begin position="7"/>
        <end position="32"/>
    </location>
</feature>
<dbReference type="Pfam" id="PF01553">
    <property type="entry name" value="Acyltransferase"/>
    <property type="match status" value="1"/>
</dbReference>
<dbReference type="NCBIfam" id="NF010621">
    <property type="entry name" value="PRK14014.1"/>
    <property type="match status" value="1"/>
</dbReference>
<dbReference type="Proteomes" id="UP000439994">
    <property type="component" value="Unassembled WGS sequence"/>
</dbReference>
<dbReference type="OrthoDB" id="319710at2"/>
<accession>A0A6N8FEU7</accession>
<dbReference type="EMBL" id="WOCD01000003">
    <property type="protein sequence ID" value="MUH72771.1"/>
    <property type="molecule type" value="Genomic_DNA"/>
</dbReference>
<feature type="transmembrane region" description="Helical" evidence="1">
    <location>
        <begin position="88"/>
        <end position="109"/>
    </location>
</feature>
<dbReference type="GO" id="GO:0005886">
    <property type="term" value="C:plasma membrane"/>
    <property type="evidence" value="ECO:0007669"/>
    <property type="project" value="TreeGrafter"/>
</dbReference>
<keyword evidence="1" id="KW-1133">Transmembrane helix</keyword>
<keyword evidence="1" id="KW-0812">Transmembrane</keyword>
<reference evidence="3 4" key="1">
    <citation type="submission" date="2019-11" db="EMBL/GenBank/DDBJ databases">
        <title>P. haliotis isolates from Z. marina roots.</title>
        <authorList>
            <person name="Cohen M."/>
            <person name="Jospin G."/>
            <person name="Eisen J.A."/>
            <person name="Coil D.A."/>
        </authorList>
    </citation>
    <scope>NUCLEOTIDE SEQUENCE [LARGE SCALE GENOMIC DNA]</scope>
    <source>
        <strain evidence="3 4">UCD-MCMsp1aY</strain>
    </source>
</reference>
<dbReference type="SMART" id="SM00563">
    <property type="entry name" value="PlsC"/>
    <property type="match status" value="1"/>
</dbReference>
<dbReference type="InterPro" id="IPR002123">
    <property type="entry name" value="Plipid/glycerol_acylTrfase"/>
</dbReference>
<dbReference type="AlphaFoldDB" id="A0A6N8FEU7"/>
<dbReference type="CDD" id="cd07990">
    <property type="entry name" value="LPLAT_LCLAT1-like"/>
    <property type="match status" value="1"/>
</dbReference>
<feature type="transmembrane region" description="Helical" evidence="1">
    <location>
        <begin position="44"/>
        <end position="67"/>
    </location>
</feature>
<evidence type="ECO:0000313" key="3">
    <source>
        <dbReference type="EMBL" id="MUH72771.1"/>
    </source>
</evidence>
<organism evidence="3 4">
    <name type="scientific">Psychrosphaera haliotis</name>
    <dbReference type="NCBI Taxonomy" id="555083"/>
    <lineage>
        <taxon>Bacteria</taxon>
        <taxon>Pseudomonadati</taxon>
        <taxon>Pseudomonadota</taxon>
        <taxon>Gammaproteobacteria</taxon>
        <taxon>Alteromonadales</taxon>
        <taxon>Pseudoalteromonadaceae</taxon>
        <taxon>Psychrosphaera</taxon>
    </lineage>
</organism>
<comment type="caution">
    <text evidence="3">The sequence shown here is derived from an EMBL/GenBank/DDBJ whole genome shotgun (WGS) entry which is preliminary data.</text>
</comment>
<dbReference type="RefSeq" id="WP_155695923.1">
    <property type="nucleotide sequence ID" value="NZ_WOCD01000003.1"/>
</dbReference>
<dbReference type="PANTHER" id="PTHR10983">
    <property type="entry name" value="1-ACYLGLYCEROL-3-PHOSPHATE ACYLTRANSFERASE-RELATED"/>
    <property type="match status" value="1"/>
</dbReference>
<keyword evidence="3" id="KW-0012">Acyltransferase</keyword>
<gene>
    <name evidence="3" type="ORF">GNP35_09875</name>
</gene>
<sequence>MLSFLPGWILIFITIPLFFGITIVLGGSIFLFGLVKFFIPLKPVSLAVGFINNFLFRGWALCNLLAINFTNPVKWEIESDDNFNKKSWYLLICNHVSWVDILVLAQVALHQLPTPRFFLKNELKWVPFIGMACWAMDMPFMKRFSSSYLKKHPEKKGQDIESTKASCAKFKYIPTTIINFVEGTRFSKSKHVSSGSDFDNLLPPKAGGIAFTLAAMGHLFSGVLNVTLNYPDNAVPGQDMLLGKLKRVQVKVEVHEVSDEIVGDYFNDDAFKARFQGWLNDVWVKKDKLIAKLNNQ</sequence>
<evidence type="ECO:0000313" key="4">
    <source>
        <dbReference type="Proteomes" id="UP000439994"/>
    </source>
</evidence>
<keyword evidence="3" id="KW-0808">Transferase</keyword>
<feature type="domain" description="Phospholipid/glycerol acyltransferase" evidence="2">
    <location>
        <begin position="89"/>
        <end position="231"/>
    </location>
</feature>
<name>A0A6N8FEU7_9GAMM</name>
<dbReference type="GO" id="GO:0016746">
    <property type="term" value="F:acyltransferase activity"/>
    <property type="evidence" value="ECO:0007669"/>
    <property type="project" value="UniProtKB-KW"/>
</dbReference>
<keyword evidence="4" id="KW-1185">Reference proteome</keyword>
<protein>
    <submittedName>
        <fullName evidence="3">Acyltransferase</fullName>
    </submittedName>
</protein>
<evidence type="ECO:0000256" key="1">
    <source>
        <dbReference type="SAM" id="Phobius"/>
    </source>
</evidence>
<dbReference type="PANTHER" id="PTHR10983:SF15">
    <property type="entry name" value="ACYLTRANSFERASE YIHG-RELATED"/>
    <property type="match status" value="1"/>
</dbReference>
<evidence type="ECO:0000259" key="2">
    <source>
        <dbReference type="SMART" id="SM00563"/>
    </source>
</evidence>
<proteinExistence type="predicted"/>
<dbReference type="SUPFAM" id="SSF69593">
    <property type="entry name" value="Glycerol-3-phosphate (1)-acyltransferase"/>
    <property type="match status" value="1"/>
</dbReference>